<dbReference type="NCBIfam" id="NF006114">
    <property type="entry name" value="PRK08263.1"/>
    <property type="match status" value="1"/>
</dbReference>
<keyword evidence="2" id="KW-0560">Oxidoreductase</keyword>
<evidence type="ECO:0000313" key="5">
    <source>
        <dbReference type="Proteomes" id="UP000597444"/>
    </source>
</evidence>
<evidence type="ECO:0000256" key="3">
    <source>
        <dbReference type="RuleBase" id="RU000363"/>
    </source>
</evidence>
<dbReference type="InterPro" id="IPR036291">
    <property type="entry name" value="NAD(P)-bd_dom_sf"/>
</dbReference>
<dbReference type="Gene3D" id="3.40.50.720">
    <property type="entry name" value="NAD(P)-binding Rossmann-like Domain"/>
    <property type="match status" value="1"/>
</dbReference>
<evidence type="ECO:0000256" key="1">
    <source>
        <dbReference type="ARBA" id="ARBA00006484"/>
    </source>
</evidence>
<dbReference type="InterPro" id="IPR051911">
    <property type="entry name" value="SDR_oxidoreductase"/>
</dbReference>
<dbReference type="PRINTS" id="PR00080">
    <property type="entry name" value="SDRFAMILY"/>
</dbReference>
<dbReference type="Proteomes" id="UP000597444">
    <property type="component" value="Unassembled WGS sequence"/>
</dbReference>
<dbReference type="EMBL" id="BNJK01000001">
    <property type="protein sequence ID" value="GHO90661.1"/>
    <property type="molecule type" value="Genomic_DNA"/>
</dbReference>
<dbReference type="PANTHER" id="PTHR43976:SF16">
    <property type="entry name" value="SHORT-CHAIN DEHYDROGENASE_REDUCTASE FAMILY PROTEIN"/>
    <property type="match status" value="1"/>
</dbReference>
<dbReference type="CDD" id="cd05374">
    <property type="entry name" value="17beta-HSD-like_SDR_c"/>
    <property type="match status" value="1"/>
</dbReference>
<reference evidence="4" key="1">
    <citation type="submission" date="2020-10" db="EMBL/GenBank/DDBJ databases">
        <title>Taxonomic study of unclassified bacteria belonging to the class Ktedonobacteria.</title>
        <authorList>
            <person name="Yabe S."/>
            <person name="Wang C.M."/>
            <person name="Zheng Y."/>
            <person name="Sakai Y."/>
            <person name="Cavaletti L."/>
            <person name="Monciardini P."/>
            <person name="Donadio S."/>
        </authorList>
    </citation>
    <scope>NUCLEOTIDE SEQUENCE</scope>
    <source>
        <strain evidence="4">ID150040</strain>
    </source>
</reference>
<comment type="caution">
    <text evidence="4">The sequence shown here is derived from an EMBL/GenBank/DDBJ whole genome shotgun (WGS) entry which is preliminary data.</text>
</comment>
<name>A0A8J3II47_9CHLR</name>
<dbReference type="GO" id="GO:0016491">
    <property type="term" value="F:oxidoreductase activity"/>
    <property type="evidence" value="ECO:0007669"/>
    <property type="project" value="UniProtKB-KW"/>
</dbReference>
<dbReference type="PRINTS" id="PR00081">
    <property type="entry name" value="GDHRDH"/>
</dbReference>
<dbReference type="InterPro" id="IPR002347">
    <property type="entry name" value="SDR_fam"/>
</dbReference>
<dbReference type="SUPFAM" id="SSF51735">
    <property type="entry name" value="NAD(P)-binding Rossmann-fold domains"/>
    <property type="match status" value="1"/>
</dbReference>
<gene>
    <name evidence="4" type="ORF">KSF_007090</name>
</gene>
<dbReference type="Pfam" id="PF00106">
    <property type="entry name" value="adh_short"/>
    <property type="match status" value="1"/>
</dbReference>
<accession>A0A8J3II47</accession>
<keyword evidence="5" id="KW-1185">Reference proteome</keyword>
<dbReference type="PANTHER" id="PTHR43976">
    <property type="entry name" value="SHORT CHAIN DEHYDROGENASE"/>
    <property type="match status" value="1"/>
</dbReference>
<dbReference type="RefSeq" id="WP_220201610.1">
    <property type="nucleotide sequence ID" value="NZ_BNJK01000001.1"/>
</dbReference>
<sequence length="272" mass="30001">MTKIWFITGTSKGFGRVWAEAALQRGDKVAATARHVESLQDLNEKYGENILTLTLDVTEKAAVERTVKQAHDYFGRLDVIINNAGYGQFGAVEEVSEQEAREQLETNLFGALWVTQAALPYLREQGSGHIIQVSSIGGVNAFANIGMYHASKWGLEGLSQALNLEVQPLGIKVTLVEPIGYATDWAGPSARFARELPAYEHVREANRTRRGAALRGDPAATGPVMLKLVDMELPPLRFFLGKGAHDAIHAEYDKRLAEWDKFRDLSEEAHGV</sequence>
<evidence type="ECO:0000313" key="4">
    <source>
        <dbReference type="EMBL" id="GHO90661.1"/>
    </source>
</evidence>
<organism evidence="4 5">
    <name type="scientific">Reticulibacter mediterranei</name>
    <dbReference type="NCBI Taxonomy" id="2778369"/>
    <lineage>
        <taxon>Bacteria</taxon>
        <taxon>Bacillati</taxon>
        <taxon>Chloroflexota</taxon>
        <taxon>Ktedonobacteria</taxon>
        <taxon>Ktedonobacterales</taxon>
        <taxon>Reticulibacteraceae</taxon>
        <taxon>Reticulibacter</taxon>
    </lineage>
</organism>
<comment type="similarity">
    <text evidence="1 3">Belongs to the short-chain dehydrogenases/reductases (SDR) family.</text>
</comment>
<protein>
    <submittedName>
        <fullName evidence="4">Short-chain dehydrogenase/reductase</fullName>
    </submittedName>
</protein>
<dbReference type="AlphaFoldDB" id="A0A8J3II47"/>
<evidence type="ECO:0000256" key="2">
    <source>
        <dbReference type="ARBA" id="ARBA00023002"/>
    </source>
</evidence>
<proteinExistence type="inferred from homology"/>